<feature type="domain" description="Peptidase M28" evidence="2">
    <location>
        <begin position="310"/>
        <end position="529"/>
    </location>
</feature>
<dbReference type="RefSeq" id="WP_148338860.1">
    <property type="nucleotide sequence ID" value="NZ_LR699119.1"/>
</dbReference>
<dbReference type="GO" id="GO:0006508">
    <property type="term" value="P:proteolysis"/>
    <property type="evidence" value="ECO:0007669"/>
    <property type="project" value="InterPro"/>
</dbReference>
<dbReference type="AlphaFoldDB" id="A0A5E4PFE5"/>
<dbReference type="InterPro" id="IPR045175">
    <property type="entry name" value="M28_fam"/>
</dbReference>
<dbReference type="Gene3D" id="3.40.630.10">
    <property type="entry name" value="Zn peptidases"/>
    <property type="match status" value="1"/>
</dbReference>
<dbReference type="InterPro" id="IPR003137">
    <property type="entry name" value="PA_domain"/>
</dbReference>
<name>A0A5E4PFE5_9COXI</name>
<gene>
    <name evidence="3" type="primary">lieA</name>
    <name evidence="3" type="ORF">AQUSIP_08540</name>
</gene>
<dbReference type="Gene3D" id="3.50.30.30">
    <property type="match status" value="1"/>
</dbReference>
<dbReference type="PANTHER" id="PTHR12147:SF26">
    <property type="entry name" value="PEPTIDASE M28 DOMAIN-CONTAINING PROTEIN"/>
    <property type="match status" value="1"/>
</dbReference>
<dbReference type="InterPro" id="IPR007484">
    <property type="entry name" value="Peptidase_M28"/>
</dbReference>
<dbReference type="KEGG" id="asip:AQUSIP_08540"/>
<organism evidence="3 4">
    <name type="scientific">Aquicella siphonis</name>
    <dbReference type="NCBI Taxonomy" id="254247"/>
    <lineage>
        <taxon>Bacteria</taxon>
        <taxon>Pseudomonadati</taxon>
        <taxon>Pseudomonadota</taxon>
        <taxon>Gammaproteobacteria</taxon>
        <taxon>Legionellales</taxon>
        <taxon>Coxiellaceae</taxon>
        <taxon>Aquicella</taxon>
    </lineage>
</organism>
<evidence type="ECO:0000313" key="4">
    <source>
        <dbReference type="Proteomes" id="UP000324194"/>
    </source>
</evidence>
<evidence type="ECO:0000259" key="1">
    <source>
        <dbReference type="Pfam" id="PF02225"/>
    </source>
</evidence>
<sequence length="551" mass="61523">MHPGVFIRFIPRIVPFFFLLLILPASGAQTVPLSLLTGWNSIQQADIRSDLAYLTSRQMEGRLALTRGDERAIQWLANAFRQSGLQPANGNSYLQTFNVIEYIPDRKQSFVAMERAGRKVMWKKPDVYTDFNRDINLESGVVFAGYGITAPELKYDDYAGLDVKGKLVMVFEHEPQETNPASIFNGLGNTPYATTRVKALNAQKHGAIGILIVPEPNRKHPSNQERYLRIGGSASRKLPLPSMTLENDELQIPVAVLSDKAARIIAGPLSLSGLQSDIDRDLVPRSRVIANTRISMQERVSSRRIAATSNVAALLEGTDPVLKSETIIVSAHHDHDGRSAGKIWHGADDNASGTAGVLALARAFAVNDAARTGMKPKRSILFVIFAAEERGLLGSYYMASHPLRPLETTRAMINFDMIGRDEQPSSQTKGLIAIPKDTRNRLNLIGAHFSPDYDRIVRQENQVVGLVIDDRFDSENALNTFFRSDQFPFVLNDVPAFWWFTGFHPDYHHTSDTADKIDYPKMQKILRLAYLSAYQFANMSKPPKFIRHPHA</sequence>
<dbReference type="OrthoDB" id="9778250at2"/>
<dbReference type="Pfam" id="PF04389">
    <property type="entry name" value="Peptidase_M28"/>
    <property type="match status" value="1"/>
</dbReference>
<dbReference type="PANTHER" id="PTHR12147">
    <property type="entry name" value="METALLOPEPTIDASE M28 FAMILY MEMBER"/>
    <property type="match status" value="1"/>
</dbReference>
<dbReference type="InterPro" id="IPR046450">
    <property type="entry name" value="PA_dom_sf"/>
</dbReference>
<accession>A0A5E4PFE5</accession>
<keyword evidence="4" id="KW-1185">Reference proteome</keyword>
<dbReference type="SUPFAM" id="SSF52025">
    <property type="entry name" value="PA domain"/>
    <property type="match status" value="1"/>
</dbReference>
<dbReference type="SUPFAM" id="SSF53187">
    <property type="entry name" value="Zn-dependent exopeptidases"/>
    <property type="match status" value="1"/>
</dbReference>
<feature type="domain" description="PA" evidence="1">
    <location>
        <begin position="156"/>
        <end position="233"/>
    </location>
</feature>
<dbReference type="GO" id="GO:0008235">
    <property type="term" value="F:metalloexopeptidase activity"/>
    <property type="evidence" value="ECO:0007669"/>
    <property type="project" value="InterPro"/>
</dbReference>
<dbReference type="Pfam" id="PF02225">
    <property type="entry name" value="PA"/>
    <property type="match status" value="1"/>
</dbReference>
<reference evidence="3 4" key="1">
    <citation type="submission" date="2019-08" db="EMBL/GenBank/DDBJ databases">
        <authorList>
            <person name="Guy L."/>
        </authorList>
    </citation>
    <scope>NUCLEOTIDE SEQUENCE [LARGE SCALE GENOMIC DNA]</scope>
    <source>
        <strain evidence="3 4">SGT-108</strain>
    </source>
</reference>
<dbReference type="Proteomes" id="UP000324194">
    <property type="component" value="Chromosome 1"/>
</dbReference>
<proteinExistence type="predicted"/>
<evidence type="ECO:0000259" key="2">
    <source>
        <dbReference type="Pfam" id="PF04389"/>
    </source>
</evidence>
<dbReference type="EMBL" id="LR699119">
    <property type="protein sequence ID" value="VVC75564.1"/>
    <property type="molecule type" value="Genomic_DNA"/>
</dbReference>
<evidence type="ECO:0000313" key="3">
    <source>
        <dbReference type="EMBL" id="VVC75564.1"/>
    </source>
</evidence>
<protein>
    <submittedName>
        <fullName evidence="3">Leupeptin-inactivating enzyme 1</fullName>
    </submittedName>
</protein>